<dbReference type="PANTHER" id="PTHR24421">
    <property type="entry name" value="NITRATE/NITRITE SENSOR PROTEIN NARX-RELATED"/>
    <property type="match status" value="1"/>
</dbReference>
<evidence type="ECO:0000256" key="1">
    <source>
        <dbReference type="ARBA" id="ARBA00000085"/>
    </source>
</evidence>
<dbReference type="GO" id="GO:0046983">
    <property type="term" value="F:protein dimerization activity"/>
    <property type="evidence" value="ECO:0007669"/>
    <property type="project" value="InterPro"/>
</dbReference>
<dbReference type="InterPro" id="IPR011712">
    <property type="entry name" value="Sig_transdc_His_kin_sub3_dim/P"/>
</dbReference>
<proteinExistence type="predicted"/>
<dbReference type="GO" id="GO:0005524">
    <property type="term" value="F:ATP binding"/>
    <property type="evidence" value="ECO:0007669"/>
    <property type="project" value="UniProtKB-KW"/>
</dbReference>
<feature type="transmembrane region" description="Helical" evidence="9">
    <location>
        <begin position="150"/>
        <end position="171"/>
    </location>
</feature>
<dbReference type="OrthoDB" id="9806995at2"/>
<evidence type="ECO:0000256" key="4">
    <source>
        <dbReference type="ARBA" id="ARBA00022679"/>
    </source>
</evidence>
<feature type="transmembrane region" description="Helical" evidence="9">
    <location>
        <begin position="76"/>
        <end position="94"/>
    </location>
</feature>
<dbReference type="EMBL" id="FNXY01000002">
    <property type="protein sequence ID" value="SEI51112.1"/>
    <property type="molecule type" value="Genomic_DNA"/>
</dbReference>
<dbReference type="InterPro" id="IPR050482">
    <property type="entry name" value="Sensor_HK_TwoCompSys"/>
</dbReference>
<feature type="transmembrane region" description="Helical" evidence="9">
    <location>
        <begin position="55"/>
        <end position="71"/>
    </location>
</feature>
<dbReference type="EC" id="2.7.13.3" evidence="2"/>
<accession>A0A1H6RIS4</accession>
<dbReference type="Proteomes" id="UP000199532">
    <property type="component" value="Unassembled WGS sequence"/>
</dbReference>
<keyword evidence="6 11" id="KW-0418">Kinase</keyword>
<evidence type="ECO:0000256" key="2">
    <source>
        <dbReference type="ARBA" id="ARBA00012438"/>
    </source>
</evidence>
<gene>
    <name evidence="11" type="ORF">SAMN04487995_1043</name>
</gene>
<dbReference type="PANTHER" id="PTHR24421:SF10">
    <property type="entry name" value="NITRATE_NITRITE SENSOR PROTEIN NARQ"/>
    <property type="match status" value="1"/>
</dbReference>
<dbReference type="InterPro" id="IPR036890">
    <property type="entry name" value="HATPase_C_sf"/>
</dbReference>
<name>A0A1H6RIS4_9BACT</name>
<keyword evidence="7" id="KW-0067">ATP-binding</keyword>
<evidence type="ECO:0000256" key="3">
    <source>
        <dbReference type="ARBA" id="ARBA00022553"/>
    </source>
</evidence>
<reference evidence="11 12" key="1">
    <citation type="submission" date="2016-10" db="EMBL/GenBank/DDBJ databases">
        <authorList>
            <person name="de Groot N.N."/>
        </authorList>
    </citation>
    <scope>NUCLEOTIDE SEQUENCE [LARGE SCALE GENOMIC DNA]</scope>
    <source>
        <strain evidence="11 12">DSM 19938</strain>
    </source>
</reference>
<evidence type="ECO:0000256" key="7">
    <source>
        <dbReference type="ARBA" id="ARBA00022840"/>
    </source>
</evidence>
<dbReference type="GO" id="GO:0016020">
    <property type="term" value="C:membrane"/>
    <property type="evidence" value="ECO:0007669"/>
    <property type="project" value="InterPro"/>
</dbReference>
<keyword evidence="5" id="KW-0547">Nucleotide-binding</keyword>
<evidence type="ECO:0000256" key="9">
    <source>
        <dbReference type="SAM" id="Phobius"/>
    </source>
</evidence>
<keyword evidence="12" id="KW-1185">Reference proteome</keyword>
<dbReference type="SUPFAM" id="SSF55874">
    <property type="entry name" value="ATPase domain of HSP90 chaperone/DNA topoisomerase II/histidine kinase"/>
    <property type="match status" value="1"/>
</dbReference>
<feature type="transmembrane region" description="Helical" evidence="9">
    <location>
        <begin position="26"/>
        <end position="49"/>
    </location>
</feature>
<sequence>MIPEKLIHYFLTPAMRNQLHPEYDQVRTIVSGTIVATALLLILPIPLFFFPPPLIGYYALAFLGICTLLSLKFYGIYWPPLILALLTSYFVIVTDTLETGAIDSPAVTTLYLLLLTGFWFNRKIGLVMIGLNIIAITIIFYSVPEASGQSLYAVVSHIVLTIFFGAFFWFVQEQHDAARLQIREQQHIRINLLNRAVKDRTQQLSTMRQNLASDFHDETGNMLSAITRQAAMLKLKLKDNPSVIPVVDNIISNSDQLYASSRDFLWSVNNNSDDPRELFAYLTSFGQVFYNQFDIAFSVNSAINSGNESAQLEAFAARHIIFIFKEAMTNVAKHARAAEVVLEMSVYQKHISIALQDDGSWKEPDKESQHNGLLNMQERSKDNGFKLNIYGSPKGTRLQLDAPVHFTVVE</sequence>
<organism evidence="11 12">
    <name type="scientific">Dyadobacter koreensis</name>
    <dbReference type="NCBI Taxonomy" id="408657"/>
    <lineage>
        <taxon>Bacteria</taxon>
        <taxon>Pseudomonadati</taxon>
        <taxon>Bacteroidota</taxon>
        <taxon>Cytophagia</taxon>
        <taxon>Cytophagales</taxon>
        <taxon>Spirosomataceae</taxon>
        <taxon>Dyadobacter</taxon>
    </lineage>
</organism>
<comment type="catalytic activity">
    <reaction evidence="1">
        <text>ATP + protein L-histidine = ADP + protein N-phospho-L-histidine.</text>
        <dbReference type="EC" id="2.7.13.3"/>
    </reaction>
</comment>
<dbReference type="STRING" id="408657.SAMN04487995_1043"/>
<keyword evidence="9" id="KW-0472">Membrane</keyword>
<feature type="transmembrane region" description="Helical" evidence="9">
    <location>
        <begin position="126"/>
        <end position="144"/>
    </location>
</feature>
<protein>
    <recommendedName>
        <fullName evidence="2">histidine kinase</fullName>
        <ecNumber evidence="2">2.7.13.3</ecNumber>
    </recommendedName>
</protein>
<evidence type="ECO:0000256" key="6">
    <source>
        <dbReference type="ARBA" id="ARBA00022777"/>
    </source>
</evidence>
<evidence type="ECO:0000313" key="11">
    <source>
        <dbReference type="EMBL" id="SEI51112.1"/>
    </source>
</evidence>
<dbReference type="RefSeq" id="WP_090332964.1">
    <property type="nucleotide sequence ID" value="NZ_FNXY01000002.1"/>
</dbReference>
<dbReference type="GO" id="GO:0000155">
    <property type="term" value="F:phosphorelay sensor kinase activity"/>
    <property type="evidence" value="ECO:0007669"/>
    <property type="project" value="InterPro"/>
</dbReference>
<dbReference type="Pfam" id="PF07730">
    <property type="entry name" value="HisKA_3"/>
    <property type="match status" value="1"/>
</dbReference>
<keyword evidence="8" id="KW-0902">Two-component regulatory system</keyword>
<keyword evidence="4" id="KW-0808">Transferase</keyword>
<keyword evidence="9" id="KW-0812">Transmembrane</keyword>
<dbReference type="CDD" id="cd16917">
    <property type="entry name" value="HATPase_UhpB-NarQ-NarX-like"/>
    <property type="match status" value="1"/>
</dbReference>
<keyword evidence="3" id="KW-0597">Phosphoprotein</keyword>
<feature type="domain" description="Signal transduction histidine kinase subgroup 3 dimerisation and phosphoacceptor" evidence="10">
    <location>
        <begin position="208"/>
        <end position="267"/>
    </location>
</feature>
<dbReference type="AlphaFoldDB" id="A0A1H6RIS4"/>
<evidence type="ECO:0000256" key="8">
    <source>
        <dbReference type="ARBA" id="ARBA00023012"/>
    </source>
</evidence>
<dbReference type="Gene3D" id="3.30.565.10">
    <property type="entry name" value="Histidine kinase-like ATPase, C-terminal domain"/>
    <property type="match status" value="1"/>
</dbReference>
<evidence type="ECO:0000256" key="5">
    <source>
        <dbReference type="ARBA" id="ARBA00022741"/>
    </source>
</evidence>
<evidence type="ECO:0000313" key="12">
    <source>
        <dbReference type="Proteomes" id="UP000199532"/>
    </source>
</evidence>
<evidence type="ECO:0000259" key="10">
    <source>
        <dbReference type="Pfam" id="PF07730"/>
    </source>
</evidence>
<keyword evidence="9" id="KW-1133">Transmembrane helix</keyword>